<gene>
    <name evidence="2" type="ORF">FHP25_35820</name>
</gene>
<protein>
    <recommendedName>
        <fullName evidence="4">DUF2570 domain-containing protein</fullName>
    </recommendedName>
</protein>
<sequence>MIKPWIAVAIAGAVLAALLVIQTLRLDAAELRETAERQRADANAAAVKRMQDDAALSARLVADYAAEIASLQERDRELRNAIVRAPASAACATSPAMRTLLDGVRREWAAPGAGRPGAAR</sequence>
<dbReference type="Proteomes" id="UP000321638">
    <property type="component" value="Unassembled WGS sequence"/>
</dbReference>
<dbReference type="EMBL" id="VDUZ01000065">
    <property type="protein sequence ID" value="TXL70092.1"/>
    <property type="molecule type" value="Genomic_DNA"/>
</dbReference>
<dbReference type="AlphaFoldDB" id="A0A5C8P8G8"/>
<evidence type="ECO:0008006" key="4">
    <source>
        <dbReference type="Google" id="ProtNLM"/>
    </source>
</evidence>
<feature type="coiled-coil region" evidence="1">
    <location>
        <begin position="21"/>
        <end position="81"/>
    </location>
</feature>
<organism evidence="2 3">
    <name type="scientific">Vineibacter terrae</name>
    <dbReference type="NCBI Taxonomy" id="2586908"/>
    <lineage>
        <taxon>Bacteria</taxon>
        <taxon>Pseudomonadati</taxon>
        <taxon>Pseudomonadota</taxon>
        <taxon>Alphaproteobacteria</taxon>
        <taxon>Hyphomicrobiales</taxon>
        <taxon>Vineibacter</taxon>
    </lineage>
</organism>
<reference evidence="2 3" key="1">
    <citation type="submission" date="2019-06" db="EMBL/GenBank/DDBJ databases">
        <title>New taxonomy in bacterial strain CC-CFT640, isolated from vineyard.</title>
        <authorList>
            <person name="Lin S.-Y."/>
            <person name="Tsai C.-F."/>
            <person name="Young C.-C."/>
        </authorList>
    </citation>
    <scope>NUCLEOTIDE SEQUENCE [LARGE SCALE GENOMIC DNA]</scope>
    <source>
        <strain evidence="2 3">CC-CFT640</strain>
    </source>
</reference>
<keyword evidence="3" id="KW-1185">Reference proteome</keyword>
<evidence type="ECO:0000313" key="2">
    <source>
        <dbReference type="EMBL" id="TXL70092.1"/>
    </source>
</evidence>
<comment type="caution">
    <text evidence="2">The sequence shown here is derived from an EMBL/GenBank/DDBJ whole genome shotgun (WGS) entry which is preliminary data.</text>
</comment>
<accession>A0A5C8P8G8</accession>
<keyword evidence="1" id="KW-0175">Coiled coil</keyword>
<proteinExistence type="predicted"/>
<name>A0A5C8P8G8_9HYPH</name>
<evidence type="ECO:0000313" key="3">
    <source>
        <dbReference type="Proteomes" id="UP000321638"/>
    </source>
</evidence>
<dbReference type="RefSeq" id="WP_147851816.1">
    <property type="nucleotide sequence ID" value="NZ_VDUZ01000065.1"/>
</dbReference>
<evidence type="ECO:0000256" key="1">
    <source>
        <dbReference type="SAM" id="Coils"/>
    </source>
</evidence>